<evidence type="ECO:0000313" key="3">
    <source>
        <dbReference type="Proteomes" id="UP000077177"/>
    </source>
</evidence>
<dbReference type="Gene3D" id="3.40.630.30">
    <property type="match status" value="1"/>
</dbReference>
<protein>
    <recommendedName>
        <fullName evidence="1">N-acetyltransferase domain-containing protein</fullName>
    </recommendedName>
</protein>
<accession>A0A172TVV9</accession>
<gene>
    <name evidence="2" type="ORF">SY85_10550</name>
</gene>
<dbReference type="OrthoDB" id="5197788at2"/>
<evidence type="ECO:0000313" key="2">
    <source>
        <dbReference type="EMBL" id="ANE50877.1"/>
    </source>
</evidence>
<dbReference type="STRING" id="1492898.SY85_10550"/>
<dbReference type="EMBL" id="CP011390">
    <property type="protein sequence ID" value="ANE50877.1"/>
    <property type="molecule type" value="Genomic_DNA"/>
</dbReference>
<sequence length="146" mass="16412">MQVANAMEQHRYEIISLLQANKLPSEDLPGSLSDFYIVVDDDKVIGLIGMERYGRSGLLRSMVVHPDYRNRHIAETLVRTLEEQATASGISNMYLLTETADKYFSKNGYHAIAREEVPTEVKASSEFSYVCPVSAIVMKKPLVVNE</sequence>
<dbReference type="PROSITE" id="PS51186">
    <property type="entry name" value="GNAT"/>
    <property type="match status" value="1"/>
</dbReference>
<dbReference type="GO" id="GO:0016747">
    <property type="term" value="F:acyltransferase activity, transferring groups other than amino-acyl groups"/>
    <property type="evidence" value="ECO:0007669"/>
    <property type="project" value="InterPro"/>
</dbReference>
<dbReference type="InterPro" id="IPR000182">
    <property type="entry name" value="GNAT_dom"/>
</dbReference>
<dbReference type="InterPro" id="IPR016181">
    <property type="entry name" value="Acyl_CoA_acyltransferase"/>
</dbReference>
<keyword evidence="3" id="KW-1185">Reference proteome</keyword>
<dbReference type="RefSeq" id="WP_066404298.1">
    <property type="nucleotide sequence ID" value="NZ_CP011390.1"/>
</dbReference>
<dbReference type="Proteomes" id="UP000077177">
    <property type="component" value="Chromosome"/>
</dbReference>
<organism evidence="2 3">
    <name type="scientific">Flavisolibacter tropicus</name>
    <dbReference type="NCBI Taxonomy" id="1492898"/>
    <lineage>
        <taxon>Bacteria</taxon>
        <taxon>Pseudomonadati</taxon>
        <taxon>Bacteroidota</taxon>
        <taxon>Chitinophagia</taxon>
        <taxon>Chitinophagales</taxon>
        <taxon>Chitinophagaceae</taxon>
        <taxon>Flavisolibacter</taxon>
    </lineage>
</organism>
<dbReference type="SUPFAM" id="SSF55729">
    <property type="entry name" value="Acyl-CoA N-acyltransferases (Nat)"/>
    <property type="match status" value="1"/>
</dbReference>
<evidence type="ECO:0000259" key="1">
    <source>
        <dbReference type="PROSITE" id="PS51186"/>
    </source>
</evidence>
<reference evidence="3" key="1">
    <citation type="submission" date="2015-01" db="EMBL/GenBank/DDBJ databases">
        <title>Flavisolibacter sp./LCS9/ whole genome sequencing.</title>
        <authorList>
            <person name="Kim M.K."/>
            <person name="Srinivasan S."/>
            <person name="Lee J.-J."/>
        </authorList>
    </citation>
    <scope>NUCLEOTIDE SEQUENCE [LARGE SCALE GENOMIC DNA]</scope>
    <source>
        <strain evidence="3">LCS9</strain>
    </source>
</reference>
<name>A0A172TVV9_9BACT</name>
<reference evidence="2 3" key="2">
    <citation type="journal article" date="2016" name="Int. J. Syst. Evol. Microbiol.">
        <title>Flavisolibacter tropicus sp. nov., isolated from tropical soil.</title>
        <authorList>
            <person name="Lee J.J."/>
            <person name="Kang M.S."/>
            <person name="Kim G.S."/>
            <person name="Lee C.S."/>
            <person name="Lim S."/>
            <person name="Lee J."/>
            <person name="Roh S.H."/>
            <person name="Kang H."/>
            <person name="Ha J.M."/>
            <person name="Bae S."/>
            <person name="Jung H.Y."/>
            <person name="Kim M.K."/>
        </authorList>
    </citation>
    <scope>NUCLEOTIDE SEQUENCE [LARGE SCALE GENOMIC DNA]</scope>
    <source>
        <strain evidence="2 3">LCS9</strain>
    </source>
</reference>
<dbReference type="AlphaFoldDB" id="A0A172TVV9"/>
<proteinExistence type="predicted"/>
<feature type="domain" description="N-acetyltransferase" evidence="1">
    <location>
        <begin position="1"/>
        <end position="143"/>
    </location>
</feature>
<dbReference type="Pfam" id="PF13508">
    <property type="entry name" value="Acetyltransf_7"/>
    <property type="match status" value="1"/>
</dbReference>
<dbReference type="NCBIfam" id="NF040501">
    <property type="entry name" value="resist_ArsN2"/>
    <property type="match status" value="1"/>
</dbReference>
<dbReference type="KEGG" id="fla:SY85_10550"/>
<dbReference type="CDD" id="cd04301">
    <property type="entry name" value="NAT_SF"/>
    <property type="match status" value="1"/>
</dbReference>